<dbReference type="Proteomes" id="UP000078397">
    <property type="component" value="Unassembled WGS sequence"/>
</dbReference>
<feature type="chain" id="PRO_5008101273" description="Secreted protein" evidence="1">
    <location>
        <begin position="24"/>
        <end position="115"/>
    </location>
</feature>
<name>A0A179F5C5_METCM</name>
<organism evidence="2 3">
    <name type="scientific">Pochonia chlamydosporia 170</name>
    <dbReference type="NCBI Taxonomy" id="1380566"/>
    <lineage>
        <taxon>Eukaryota</taxon>
        <taxon>Fungi</taxon>
        <taxon>Dikarya</taxon>
        <taxon>Ascomycota</taxon>
        <taxon>Pezizomycotina</taxon>
        <taxon>Sordariomycetes</taxon>
        <taxon>Hypocreomycetidae</taxon>
        <taxon>Hypocreales</taxon>
        <taxon>Clavicipitaceae</taxon>
        <taxon>Pochonia</taxon>
    </lineage>
</organism>
<evidence type="ECO:0000313" key="2">
    <source>
        <dbReference type="EMBL" id="OAQ60627.1"/>
    </source>
</evidence>
<evidence type="ECO:0000313" key="3">
    <source>
        <dbReference type="Proteomes" id="UP000078397"/>
    </source>
</evidence>
<proteinExistence type="predicted"/>
<accession>A0A179F5C5</accession>
<dbReference type="AlphaFoldDB" id="A0A179F5C5"/>
<dbReference type="GeneID" id="28849719"/>
<sequence length="115" mass="13051">MVRVGSILFIFLVLYSISHVTKKTDMPHGTKRFGFFVHFDTFFSSIPPFFVAAGSITMSTEKSQTENWLVLFYLQTVKSTSSRKRHTHVLAGVLSARGWTLTPNVSEQDTRIFTS</sequence>
<reference evidence="2 3" key="1">
    <citation type="journal article" date="2016" name="PLoS Pathog.">
        <title>Biosynthesis of antibiotic leucinostatins in bio-control fungus Purpureocillium lilacinum and their inhibition on phytophthora revealed by genome mining.</title>
        <authorList>
            <person name="Wang G."/>
            <person name="Liu Z."/>
            <person name="Lin R."/>
            <person name="Li E."/>
            <person name="Mao Z."/>
            <person name="Ling J."/>
            <person name="Yang Y."/>
            <person name="Yin W.B."/>
            <person name="Xie B."/>
        </authorList>
    </citation>
    <scope>NUCLEOTIDE SEQUENCE [LARGE SCALE GENOMIC DNA]</scope>
    <source>
        <strain evidence="2">170</strain>
    </source>
</reference>
<evidence type="ECO:0008006" key="4">
    <source>
        <dbReference type="Google" id="ProtNLM"/>
    </source>
</evidence>
<dbReference type="RefSeq" id="XP_018138505.1">
    <property type="nucleotide sequence ID" value="XM_018285725.1"/>
</dbReference>
<dbReference type="EMBL" id="LSBJ02000008">
    <property type="protein sequence ID" value="OAQ60627.1"/>
    <property type="molecule type" value="Genomic_DNA"/>
</dbReference>
<dbReference type="KEGG" id="pchm:VFPPC_06740"/>
<comment type="caution">
    <text evidence="2">The sequence shown here is derived from an EMBL/GenBank/DDBJ whole genome shotgun (WGS) entry which is preliminary data.</text>
</comment>
<evidence type="ECO:0000256" key="1">
    <source>
        <dbReference type="SAM" id="SignalP"/>
    </source>
</evidence>
<keyword evidence="1" id="KW-0732">Signal</keyword>
<feature type="signal peptide" evidence="1">
    <location>
        <begin position="1"/>
        <end position="23"/>
    </location>
</feature>
<keyword evidence="3" id="KW-1185">Reference proteome</keyword>
<gene>
    <name evidence="2" type="ORF">VFPPC_06740</name>
</gene>
<protein>
    <recommendedName>
        <fullName evidence="4">Secreted protein</fullName>
    </recommendedName>
</protein>